<keyword evidence="2" id="KW-1185">Reference proteome</keyword>
<protein>
    <submittedName>
        <fullName evidence="1">Uncharacterized protein</fullName>
    </submittedName>
</protein>
<organism evidence="1 2">
    <name type="scientific">Scyliorhinus torazame</name>
    <name type="common">Cloudy catshark</name>
    <name type="synonym">Catulus torazame</name>
    <dbReference type="NCBI Taxonomy" id="75743"/>
    <lineage>
        <taxon>Eukaryota</taxon>
        <taxon>Metazoa</taxon>
        <taxon>Chordata</taxon>
        <taxon>Craniata</taxon>
        <taxon>Vertebrata</taxon>
        <taxon>Chondrichthyes</taxon>
        <taxon>Elasmobranchii</taxon>
        <taxon>Galeomorphii</taxon>
        <taxon>Galeoidea</taxon>
        <taxon>Carcharhiniformes</taxon>
        <taxon>Scyliorhinidae</taxon>
        <taxon>Scyliorhinus</taxon>
    </lineage>
</organism>
<evidence type="ECO:0000313" key="1">
    <source>
        <dbReference type="EMBL" id="GCB70716.1"/>
    </source>
</evidence>
<dbReference type="Proteomes" id="UP000288216">
    <property type="component" value="Unassembled WGS sequence"/>
</dbReference>
<evidence type="ECO:0000313" key="2">
    <source>
        <dbReference type="Proteomes" id="UP000288216"/>
    </source>
</evidence>
<reference evidence="1 2" key="1">
    <citation type="journal article" date="2018" name="Nat. Ecol. Evol.">
        <title>Shark genomes provide insights into elasmobranch evolution and the origin of vertebrates.</title>
        <authorList>
            <person name="Hara Y"/>
            <person name="Yamaguchi K"/>
            <person name="Onimaru K"/>
            <person name="Kadota M"/>
            <person name="Koyanagi M"/>
            <person name="Keeley SD"/>
            <person name="Tatsumi K"/>
            <person name="Tanaka K"/>
            <person name="Motone F"/>
            <person name="Kageyama Y"/>
            <person name="Nozu R"/>
            <person name="Adachi N"/>
            <person name="Nishimura O"/>
            <person name="Nakagawa R"/>
            <person name="Tanegashima C"/>
            <person name="Kiyatake I"/>
            <person name="Matsumoto R"/>
            <person name="Murakumo K"/>
            <person name="Nishida K"/>
            <person name="Terakita A"/>
            <person name="Kuratani S"/>
            <person name="Sato K"/>
            <person name="Hyodo S Kuraku.S."/>
        </authorList>
    </citation>
    <scope>NUCLEOTIDE SEQUENCE [LARGE SCALE GENOMIC DNA]</scope>
</reference>
<name>A0A401PC63_SCYTO</name>
<dbReference type="EMBL" id="BFAA01003359">
    <property type="protein sequence ID" value="GCB70716.1"/>
    <property type="molecule type" value="Genomic_DNA"/>
</dbReference>
<accession>A0A401PC63</accession>
<dbReference type="AlphaFoldDB" id="A0A401PC63"/>
<proteinExistence type="predicted"/>
<sequence length="72" mass="7557">MENAPPLADERNLRCDWPWSGDCAAIGLGGDGDGESDSSREPVSAAARLLSLSPLSSGPLETYLAPYLNLPL</sequence>
<gene>
    <name evidence="1" type="ORF">scyTo_0008653</name>
</gene>
<comment type="caution">
    <text evidence="1">The sequence shown here is derived from an EMBL/GenBank/DDBJ whole genome shotgun (WGS) entry which is preliminary data.</text>
</comment>